<name>A0AAW7M9R0_9MICO</name>
<dbReference type="Pfam" id="PF01551">
    <property type="entry name" value="Peptidase_M23"/>
    <property type="match status" value="1"/>
</dbReference>
<dbReference type="InterPro" id="IPR011055">
    <property type="entry name" value="Dup_hybrid_motif"/>
</dbReference>
<accession>A0AAW7M9R0</accession>
<evidence type="ECO:0000313" key="4">
    <source>
        <dbReference type="EMBL" id="MDN4488780.1"/>
    </source>
</evidence>
<keyword evidence="2" id="KW-0175">Coiled coil</keyword>
<dbReference type="RefSeq" id="WP_301121291.1">
    <property type="nucleotide sequence ID" value="NZ_JAUHPX010000007.1"/>
</dbReference>
<feature type="coiled-coil region" evidence="2">
    <location>
        <begin position="37"/>
        <end position="106"/>
    </location>
</feature>
<dbReference type="Gene3D" id="2.70.70.10">
    <property type="entry name" value="Glucose Permease (Domain IIA)"/>
    <property type="match status" value="1"/>
</dbReference>
<sequence>MIRSRIALVAAAGTFALALLLGFTLSGASAMGGFQTASSYDDDIDDAKAQQEALEKKIEALEAELEDTDAAIVEAAKKLLETEAKLPAAQAELDEANDKVDEALVQQKLVADKLAAAEAQDQAISDQITADEARIDELQDIVAALARAQYQGVGDDEALGLVFGSTTSQEFIDAFAAEHNASRVQSNALADMEEIAAVNRNRGARQEAVRDYIVELKAEADALVVETQRLQAIAEEKKAALDAIIAEQTAIKKELEAQKAQAIAKQKELAAQQDATRDKIKELVKKKLAEEEAKRKAAEAAANNTGTIAKGVLAYPTAVPYITSSYGMRYHPVLHYWRLHAGTDFRAYCGTPIYAAREGRVQWSTWMSGFGNQVMVDHGIVNGKSLMTSYNHLTRSVVSSGQYVTQGQLLGYSGNTGTSTACHLHFEVYVNGDTVDPMTLIGG</sequence>
<evidence type="ECO:0000256" key="1">
    <source>
        <dbReference type="ARBA" id="ARBA00022729"/>
    </source>
</evidence>
<dbReference type="AlphaFoldDB" id="A0AAW7M9R0"/>
<dbReference type="InterPro" id="IPR016047">
    <property type="entry name" value="M23ase_b-sheet_dom"/>
</dbReference>
<evidence type="ECO:0000256" key="2">
    <source>
        <dbReference type="SAM" id="Coils"/>
    </source>
</evidence>
<dbReference type="SUPFAM" id="SSF57997">
    <property type="entry name" value="Tropomyosin"/>
    <property type="match status" value="1"/>
</dbReference>
<evidence type="ECO:0000313" key="5">
    <source>
        <dbReference type="Proteomes" id="UP001172737"/>
    </source>
</evidence>
<dbReference type="InterPro" id="IPR050570">
    <property type="entry name" value="Cell_wall_metabolism_enzyme"/>
</dbReference>
<organism evidence="4 5">
    <name type="scientific">Demequina lignilytica</name>
    <dbReference type="NCBI Taxonomy" id="3051663"/>
    <lineage>
        <taxon>Bacteria</taxon>
        <taxon>Bacillati</taxon>
        <taxon>Actinomycetota</taxon>
        <taxon>Actinomycetes</taxon>
        <taxon>Micrococcales</taxon>
        <taxon>Demequinaceae</taxon>
        <taxon>Demequina</taxon>
    </lineage>
</organism>
<dbReference type="EMBL" id="JAUHPX010000007">
    <property type="protein sequence ID" value="MDN4488780.1"/>
    <property type="molecule type" value="Genomic_DNA"/>
</dbReference>
<dbReference type="Proteomes" id="UP001172737">
    <property type="component" value="Unassembled WGS sequence"/>
</dbReference>
<evidence type="ECO:0000259" key="3">
    <source>
        <dbReference type="Pfam" id="PF01551"/>
    </source>
</evidence>
<protein>
    <submittedName>
        <fullName evidence="4">Peptidoglycan DD-metalloendopeptidase family protein</fullName>
    </submittedName>
</protein>
<gene>
    <name evidence="4" type="ORF">QQX10_11460</name>
</gene>
<reference evidence="4" key="1">
    <citation type="submission" date="2023-06" db="EMBL/GenBank/DDBJ databases">
        <title>Sysu t00039.</title>
        <authorList>
            <person name="Gao L."/>
            <person name="Fang B.-Z."/>
            <person name="Li W.-J."/>
        </authorList>
    </citation>
    <scope>NUCLEOTIDE SEQUENCE</scope>
    <source>
        <strain evidence="4">SYSU T00039</strain>
    </source>
</reference>
<keyword evidence="5" id="KW-1185">Reference proteome</keyword>
<dbReference type="PANTHER" id="PTHR21666">
    <property type="entry name" value="PEPTIDASE-RELATED"/>
    <property type="match status" value="1"/>
</dbReference>
<keyword evidence="1" id="KW-0732">Signal</keyword>
<dbReference type="PANTHER" id="PTHR21666:SF289">
    <property type="entry name" value="L-ALA--D-GLU ENDOPEPTIDASE"/>
    <property type="match status" value="1"/>
</dbReference>
<feature type="coiled-coil region" evidence="2">
    <location>
        <begin position="245"/>
        <end position="301"/>
    </location>
</feature>
<proteinExistence type="predicted"/>
<dbReference type="SUPFAM" id="SSF51261">
    <property type="entry name" value="Duplicated hybrid motif"/>
    <property type="match status" value="1"/>
</dbReference>
<dbReference type="GO" id="GO:0004222">
    <property type="term" value="F:metalloendopeptidase activity"/>
    <property type="evidence" value="ECO:0007669"/>
    <property type="project" value="TreeGrafter"/>
</dbReference>
<dbReference type="Gene3D" id="1.10.287.1490">
    <property type="match status" value="1"/>
</dbReference>
<feature type="domain" description="M23ase beta-sheet core" evidence="3">
    <location>
        <begin position="339"/>
        <end position="437"/>
    </location>
</feature>
<dbReference type="CDD" id="cd12797">
    <property type="entry name" value="M23_peptidase"/>
    <property type="match status" value="1"/>
</dbReference>
<comment type="caution">
    <text evidence="4">The sequence shown here is derived from an EMBL/GenBank/DDBJ whole genome shotgun (WGS) entry which is preliminary data.</text>
</comment>